<comment type="caution">
    <text evidence="1">The sequence shown here is derived from an EMBL/GenBank/DDBJ whole genome shotgun (WGS) entry which is preliminary data.</text>
</comment>
<organism evidence="1 2">
    <name type="scientific">Ilyodon furcidens</name>
    <name type="common">goldbreast splitfin</name>
    <dbReference type="NCBI Taxonomy" id="33524"/>
    <lineage>
        <taxon>Eukaryota</taxon>
        <taxon>Metazoa</taxon>
        <taxon>Chordata</taxon>
        <taxon>Craniata</taxon>
        <taxon>Vertebrata</taxon>
        <taxon>Euteleostomi</taxon>
        <taxon>Actinopterygii</taxon>
        <taxon>Neopterygii</taxon>
        <taxon>Teleostei</taxon>
        <taxon>Neoteleostei</taxon>
        <taxon>Acanthomorphata</taxon>
        <taxon>Ovalentaria</taxon>
        <taxon>Atherinomorphae</taxon>
        <taxon>Cyprinodontiformes</taxon>
        <taxon>Goodeidae</taxon>
        <taxon>Ilyodon</taxon>
    </lineage>
</organism>
<evidence type="ECO:0000313" key="2">
    <source>
        <dbReference type="Proteomes" id="UP001482620"/>
    </source>
</evidence>
<reference evidence="1 2" key="1">
    <citation type="submission" date="2021-06" db="EMBL/GenBank/DDBJ databases">
        <authorList>
            <person name="Palmer J.M."/>
        </authorList>
    </citation>
    <scope>NUCLEOTIDE SEQUENCE [LARGE SCALE GENOMIC DNA]</scope>
    <source>
        <strain evidence="2">if_2019</strain>
        <tissue evidence="1">Muscle</tissue>
    </source>
</reference>
<name>A0ABV0UYD8_9TELE</name>
<evidence type="ECO:0000313" key="1">
    <source>
        <dbReference type="EMBL" id="MEQ2250156.1"/>
    </source>
</evidence>
<gene>
    <name evidence="1" type="ORF">ILYODFUR_036906</name>
</gene>
<sequence>MLIKSNTMTGKTFIKRSVGTIFSVKMLANVLQDLVECSSDATDTGGFVNLSTVTNKARILLMFLLKIKIPLHCSFVSYISEISLNRGHCETGVQSFATQFGFLTPVEHFTTKILSYQRQPSP</sequence>
<evidence type="ECO:0008006" key="3">
    <source>
        <dbReference type="Google" id="ProtNLM"/>
    </source>
</evidence>
<protein>
    <recommendedName>
        <fullName evidence="3">HTH araC/xylS-type domain-containing protein</fullName>
    </recommendedName>
</protein>
<accession>A0ABV0UYD8</accession>
<dbReference type="Proteomes" id="UP001482620">
    <property type="component" value="Unassembled WGS sequence"/>
</dbReference>
<proteinExistence type="predicted"/>
<dbReference type="EMBL" id="JAHRIQ010088877">
    <property type="protein sequence ID" value="MEQ2250156.1"/>
    <property type="molecule type" value="Genomic_DNA"/>
</dbReference>
<keyword evidence="2" id="KW-1185">Reference proteome</keyword>